<feature type="region of interest" description="Disordered" evidence="1">
    <location>
        <begin position="85"/>
        <end position="144"/>
    </location>
</feature>
<comment type="caution">
    <text evidence="2">The sequence shown here is derived from an EMBL/GenBank/DDBJ whole genome shotgun (WGS) entry which is preliminary data.</text>
</comment>
<evidence type="ECO:0000313" key="2">
    <source>
        <dbReference type="EMBL" id="KRZ49888.1"/>
    </source>
</evidence>
<dbReference type="InterPro" id="IPR036397">
    <property type="entry name" value="RNaseH_sf"/>
</dbReference>
<feature type="compositionally biased region" description="Basic and acidic residues" evidence="1">
    <location>
        <begin position="123"/>
        <end position="134"/>
    </location>
</feature>
<accession>A0A0V1KRG8</accession>
<dbReference type="GO" id="GO:0003676">
    <property type="term" value="F:nucleic acid binding"/>
    <property type="evidence" value="ECO:0007669"/>
    <property type="project" value="InterPro"/>
</dbReference>
<organism evidence="2 3">
    <name type="scientific">Trichinella nativa</name>
    <dbReference type="NCBI Taxonomy" id="6335"/>
    <lineage>
        <taxon>Eukaryota</taxon>
        <taxon>Metazoa</taxon>
        <taxon>Ecdysozoa</taxon>
        <taxon>Nematoda</taxon>
        <taxon>Enoplea</taxon>
        <taxon>Dorylaimia</taxon>
        <taxon>Trichinellida</taxon>
        <taxon>Trichinellidae</taxon>
        <taxon>Trichinella</taxon>
    </lineage>
</organism>
<dbReference type="AlphaFoldDB" id="A0A0V1KRG8"/>
<sequence length="227" mass="24940">MTPYNPRGNAQVESNTGIVWKTILLALKSQGLPMEQWPAVLPDALHVVRSVLFTSTNATPHERFLAFLDDLPLVVNPTYAHVRFPDGRKSSVSTRHLAPAGSSDAEEAQQEVTAGDDCSENSEPLHQENEEKTSLRRSQRIRRPPPTSEFVTFLWKGGECPPMSATVVSAARLMVRNGLGPLHVLTRSSNAETPSALPLKQEMHVQDMANFDGQKSALFEAFGVRTA</sequence>
<dbReference type="SUPFAM" id="SSF53098">
    <property type="entry name" value="Ribonuclease H-like"/>
    <property type="match status" value="1"/>
</dbReference>
<dbReference type="STRING" id="6335.A0A0V1KRG8"/>
<evidence type="ECO:0000256" key="1">
    <source>
        <dbReference type="SAM" id="MobiDB-lite"/>
    </source>
</evidence>
<evidence type="ECO:0000313" key="3">
    <source>
        <dbReference type="Proteomes" id="UP000054721"/>
    </source>
</evidence>
<gene>
    <name evidence="2" type="ORF">T02_12921</name>
</gene>
<dbReference type="InterPro" id="IPR012337">
    <property type="entry name" value="RNaseH-like_sf"/>
</dbReference>
<name>A0A0V1KRG8_9BILA</name>
<keyword evidence="3" id="KW-1185">Reference proteome</keyword>
<reference evidence="2 3" key="1">
    <citation type="submission" date="2015-05" db="EMBL/GenBank/DDBJ databases">
        <title>Evolution of Trichinella species and genotypes.</title>
        <authorList>
            <person name="Korhonen P.K."/>
            <person name="Edoardo P."/>
            <person name="Giuseppe L.R."/>
            <person name="Gasser R.B."/>
        </authorList>
    </citation>
    <scope>NUCLEOTIDE SEQUENCE [LARGE SCALE GENOMIC DNA]</scope>
    <source>
        <strain evidence="2">ISS10</strain>
    </source>
</reference>
<proteinExistence type="predicted"/>
<evidence type="ECO:0008006" key="4">
    <source>
        <dbReference type="Google" id="ProtNLM"/>
    </source>
</evidence>
<protein>
    <recommendedName>
        <fullName evidence="4">Integrase catalytic domain-containing protein</fullName>
    </recommendedName>
</protein>
<dbReference type="Proteomes" id="UP000054721">
    <property type="component" value="Unassembled WGS sequence"/>
</dbReference>
<dbReference type="EMBL" id="JYDW01000289">
    <property type="protein sequence ID" value="KRZ49888.1"/>
    <property type="molecule type" value="Genomic_DNA"/>
</dbReference>
<dbReference type="OrthoDB" id="420169at2759"/>
<dbReference type="Gene3D" id="3.30.420.10">
    <property type="entry name" value="Ribonuclease H-like superfamily/Ribonuclease H"/>
    <property type="match status" value="1"/>
</dbReference>